<dbReference type="Proteomes" id="UP000218165">
    <property type="component" value="Chromosome"/>
</dbReference>
<dbReference type="RefSeq" id="WP_096804063.1">
    <property type="nucleotide sequence ID" value="NZ_CP023563.1"/>
</dbReference>
<dbReference type="PROSITE" id="PS51093">
    <property type="entry name" value="PTS_EIIA_TYPE_1"/>
    <property type="match status" value="1"/>
</dbReference>
<evidence type="ECO:0000256" key="6">
    <source>
        <dbReference type="ARBA" id="ARBA00022777"/>
    </source>
</evidence>
<dbReference type="EMBL" id="CP023563">
    <property type="protein sequence ID" value="ATG52955.1"/>
    <property type="molecule type" value="Genomic_DNA"/>
</dbReference>
<dbReference type="OrthoDB" id="9797715at2"/>
<keyword evidence="6" id="KW-0418">Kinase</keyword>
<evidence type="ECO:0000256" key="1">
    <source>
        <dbReference type="ARBA" id="ARBA00004496"/>
    </source>
</evidence>
<keyword evidence="5" id="KW-0598">Phosphotransferase system</keyword>
<dbReference type="PANTHER" id="PTHR45008:SF1">
    <property type="entry name" value="PTS SYSTEM GLUCOSE-SPECIFIC EIIA COMPONENT"/>
    <property type="match status" value="1"/>
</dbReference>
<dbReference type="KEGG" id="brz:CFK38_16575"/>
<dbReference type="GO" id="GO:0005737">
    <property type="term" value="C:cytoplasm"/>
    <property type="evidence" value="ECO:0007669"/>
    <property type="project" value="UniProtKB-SubCell"/>
</dbReference>
<evidence type="ECO:0000313" key="9">
    <source>
        <dbReference type="Proteomes" id="UP000218165"/>
    </source>
</evidence>
<dbReference type="InterPro" id="IPR011055">
    <property type="entry name" value="Dup_hybrid_motif"/>
</dbReference>
<dbReference type="PROSITE" id="PS00371">
    <property type="entry name" value="PTS_EIIA_TYPE_1_HIS"/>
    <property type="match status" value="1"/>
</dbReference>
<evidence type="ECO:0000259" key="7">
    <source>
        <dbReference type="PROSITE" id="PS51093"/>
    </source>
</evidence>
<feature type="domain" description="PTS EIIA type-1" evidence="7">
    <location>
        <begin position="32"/>
        <end position="136"/>
    </location>
</feature>
<reference evidence="9" key="1">
    <citation type="submission" date="2017-09" db="EMBL/GenBank/DDBJ databases">
        <title>Brachybacterium sp. VM2412.</title>
        <authorList>
            <person name="Tak E.J."/>
            <person name="Bae J.-W."/>
        </authorList>
    </citation>
    <scope>NUCLEOTIDE SEQUENCE [LARGE SCALE GENOMIC DNA]</scope>
    <source>
        <strain evidence="9">VM2412</strain>
    </source>
</reference>
<evidence type="ECO:0000313" key="8">
    <source>
        <dbReference type="EMBL" id="ATG52955.1"/>
    </source>
</evidence>
<proteinExistence type="predicted"/>
<name>A0A291GRU0_9MICO</name>
<dbReference type="GO" id="GO:0016301">
    <property type="term" value="F:kinase activity"/>
    <property type="evidence" value="ECO:0007669"/>
    <property type="project" value="UniProtKB-KW"/>
</dbReference>
<keyword evidence="3 8" id="KW-0762">Sugar transport</keyword>
<evidence type="ECO:0000256" key="4">
    <source>
        <dbReference type="ARBA" id="ARBA00022679"/>
    </source>
</evidence>
<evidence type="ECO:0000256" key="2">
    <source>
        <dbReference type="ARBA" id="ARBA00022448"/>
    </source>
</evidence>
<dbReference type="InterPro" id="IPR001127">
    <property type="entry name" value="PTS_EIIA_1_perm"/>
</dbReference>
<dbReference type="PANTHER" id="PTHR45008">
    <property type="entry name" value="PTS SYSTEM GLUCOSE-SPECIFIC EIIA COMPONENT"/>
    <property type="match status" value="1"/>
</dbReference>
<dbReference type="NCBIfam" id="TIGR00830">
    <property type="entry name" value="PTBA"/>
    <property type="match status" value="1"/>
</dbReference>
<dbReference type="InterPro" id="IPR050890">
    <property type="entry name" value="PTS_EIIA_component"/>
</dbReference>
<sequence>MFGLNRKKKAPSAEQITAPVRGTLLPMEKVPDPAFSGGLLGPGFAVDPADGTIVAPVAGTIVTVPDTRHAVGLRTPGGAELLIHVGVDTVTLKGEGFTARCAEGDSVEAGAVLLEVDLEAIRDRVPSLVTPVIVTNAGDLVVSEADLSAVFGQTVLRISAP</sequence>
<dbReference type="Gene3D" id="2.70.70.10">
    <property type="entry name" value="Glucose Permease (Domain IIA)"/>
    <property type="match status" value="1"/>
</dbReference>
<organism evidence="8 9">
    <name type="scientific">Brachybacterium vulturis</name>
    <dbReference type="NCBI Taxonomy" id="2017484"/>
    <lineage>
        <taxon>Bacteria</taxon>
        <taxon>Bacillati</taxon>
        <taxon>Actinomycetota</taxon>
        <taxon>Actinomycetes</taxon>
        <taxon>Micrococcales</taxon>
        <taxon>Dermabacteraceae</taxon>
        <taxon>Brachybacterium</taxon>
    </lineage>
</organism>
<comment type="subcellular location">
    <subcellularLocation>
        <location evidence="1">Cytoplasm</location>
    </subcellularLocation>
</comment>
<dbReference type="SUPFAM" id="SSF51261">
    <property type="entry name" value="Duplicated hybrid motif"/>
    <property type="match status" value="1"/>
</dbReference>
<dbReference type="GO" id="GO:0009401">
    <property type="term" value="P:phosphoenolpyruvate-dependent sugar phosphotransferase system"/>
    <property type="evidence" value="ECO:0007669"/>
    <property type="project" value="UniProtKB-KW"/>
</dbReference>
<dbReference type="AlphaFoldDB" id="A0A291GRU0"/>
<protein>
    <submittedName>
        <fullName evidence="8">PTS glucose transporter subunit IIA</fullName>
    </submittedName>
</protein>
<evidence type="ECO:0000256" key="3">
    <source>
        <dbReference type="ARBA" id="ARBA00022597"/>
    </source>
</evidence>
<accession>A0A291GRU0</accession>
<keyword evidence="2" id="KW-0813">Transport</keyword>
<keyword evidence="4" id="KW-0808">Transferase</keyword>
<dbReference type="FunFam" id="2.70.70.10:FF:000001">
    <property type="entry name" value="PTS system glucose-specific IIA component"/>
    <property type="match status" value="1"/>
</dbReference>
<evidence type="ECO:0000256" key="5">
    <source>
        <dbReference type="ARBA" id="ARBA00022683"/>
    </source>
</evidence>
<keyword evidence="9" id="KW-1185">Reference proteome</keyword>
<gene>
    <name evidence="8" type="ORF">CFK38_16575</name>
</gene>
<dbReference type="Pfam" id="PF00358">
    <property type="entry name" value="PTS_EIIA_1"/>
    <property type="match status" value="1"/>
</dbReference>